<dbReference type="PROSITE" id="PS50088">
    <property type="entry name" value="ANK_REPEAT"/>
    <property type="match status" value="2"/>
</dbReference>
<feature type="transmembrane region" description="Helical" evidence="9">
    <location>
        <begin position="577"/>
        <end position="602"/>
    </location>
</feature>
<evidence type="ECO:0000256" key="9">
    <source>
        <dbReference type="SAM" id="Phobius"/>
    </source>
</evidence>
<dbReference type="AlphaFoldDB" id="A0A2N9HGV9"/>
<feature type="repeat" description="ANK" evidence="7">
    <location>
        <begin position="272"/>
        <end position="304"/>
    </location>
</feature>
<evidence type="ECO:0000256" key="5">
    <source>
        <dbReference type="ARBA" id="ARBA00023043"/>
    </source>
</evidence>
<comment type="subcellular location">
    <subcellularLocation>
        <location evidence="1">Membrane</location>
        <topology evidence="1">Multi-pass membrane protein</topology>
    </subcellularLocation>
</comment>
<evidence type="ECO:0000256" key="7">
    <source>
        <dbReference type="PROSITE-ProRule" id="PRU00023"/>
    </source>
</evidence>
<gene>
    <name evidence="11" type="ORF">FSB_LOCUS38792</name>
</gene>
<keyword evidence="3" id="KW-0677">Repeat</keyword>
<feature type="compositionally biased region" description="Polar residues" evidence="8">
    <location>
        <begin position="503"/>
        <end position="520"/>
    </location>
</feature>
<evidence type="ECO:0000256" key="1">
    <source>
        <dbReference type="ARBA" id="ARBA00004141"/>
    </source>
</evidence>
<keyword evidence="2 9" id="KW-0812">Transmembrane</keyword>
<keyword evidence="5 7" id="KW-0040">ANK repeat</keyword>
<organism evidence="11">
    <name type="scientific">Fagus sylvatica</name>
    <name type="common">Beechnut</name>
    <dbReference type="NCBI Taxonomy" id="28930"/>
    <lineage>
        <taxon>Eukaryota</taxon>
        <taxon>Viridiplantae</taxon>
        <taxon>Streptophyta</taxon>
        <taxon>Embryophyta</taxon>
        <taxon>Tracheophyta</taxon>
        <taxon>Spermatophyta</taxon>
        <taxon>Magnoliopsida</taxon>
        <taxon>eudicotyledons</taxon>
        <taxon>Gunneridae</taxon>
        <taxon>Pentapetalae</taxon>
        <taxon>rosids</taxon>
        <taxon>fabids</taxon>
        <taxon>Fagales</taxon>
        <taxon>Fagaceae</taxon>
        <taxon>Fagus</taxon>
    </lineage>
</organism>
<dbReference type="InterPro" id="IPR002110">
    <property type="entry name" value="Ankyrin_rpt"/>
</dbReference>
<dbReference type="InterPro" id="IPR026961">
    <property type="entry name" value="PGG_dom"/>
</dbReference>
<keyword evidence="6 9" id="KW-0472">Membrane</keyword>
<feature type="repeat" description="ANK" evidence="7">
    <location>
        <begin position="92"/>
        <end position="124"/>
    </location>
</feature>
<feature type="transmembrane region" description="Helical" evidence="9">
    <location>
        <begin position="537"/>
        <end position="556"/>
    </location>
</feature>
<evidence type="ECO:0000259" key="10">
    <source>
        <dbReference type="Pfam" id="PF13962"/>
    </source>
</evidence>
<dbReference type="PANTHER" id="PTHR24186">
    <property type="entry name" value="PROTEIN PHOSPHATASE 1 REGULATORY SUBUNIT"/>
    <property type="match status" value="1"/>
</dbReference>
<dbReference type="SUPFAM" id="SSF48403">
    <property type="entry name" value="Ankyrin repeat"/>
    <property type="match status" value="1"/>
</dbReference>
<evidence type="ECO:0000256" key="4">
    <source>
        <dbReference type="ARBA" id="ARBA00022989"/>
    </source>
</evidence>
<evidence type="ECO:0000256" key="6">
    <source>
        <dbReference type="ARBA" id="ARBA00023136"/>
    </source>
</evidence>
<evidence type="ECO:0000256" key="2">
    <source>
        <dbReference type="ARBA" id="ARBA00022692"/>
    </source>
</evidence>
<evidence type="ECO:0000256" key="8">
    <source>
        <dbReference type="SAM" id="MobiDB-lite"/>
    </source>
</evidence>
<reference evidence="11" key="1">
    <citation type="submission" date="2018-02" db="EMBL/GenBank/DDBJ databases">
        <authorList>
            <person name="Cohen D.B."/>
            <person name="Kent A.D."/>
        </authorList>
    </citation>
    <scope>NUCLEOTIDE SEQUENCE</scope>
</reference>
<dbReference type="PANTHER" id="PTHR24186:SF46">
    <property type="entry name" value="PROTEIN ACCELERATED CELL DEATH 6-LIKE"/>
    <property type="match status" value="1"/>
</dbReference>
<feature type="transmembrane region" description="Helical" evidence="9">
    <location>
        <begin position="622"/>
        <end position="642"/>
    </location>
</feature>
<feature type="compositionally biased region" description="Polar residues" evidence="8">
    <location>
        <begin position="487"/>
        <end position="496"/>
    </location>
</feature>
<name>A0A2N9HGV9_FAGSY</name>
<dbReference type="Pfam" id="PF13962">
    <property type="entry name" value="PGG"/>
    <property type="match status" value="1"/>
</dbReference>
<dbReference type="EMBL" id="OIVN01003391">
    <property type="protein sequence ID" value="SPD10910.1"/>
    <property type="molecule type" value="Genomic_DNA"/>
</dbReference>
<protein>
    <recommendedName>
        <fullName evidence="10">PGG domain-containing protein</fullName>
    </recommendedName>
</protein>
<dbReference type="PROSITE" id="PS50297">
    <property type="entry name" value="ANK_REP_REGION"/>
    <property type="match status" value="1"/>
</dbReference>
<proteinExistence type="predicted"/>
<dbReference type="Pfam" id="PF13857">
    <property type="entry name" value="Ank_5"/>
    <property type="match status" value="1"/>
</dbReference>
<evidence type="ECO:0000256" key="3">
    <source>
        <dbReference type="ARBA" id="ARBA00022737"/>
    </source>
</evidence>
<dbReference type="InterPro" id="IPR036770">
    <property type="entry name" value="Ankyrin_rpt-contain_sf"/>
</dbReference>
<feature type="transmembrane region" description="Helical" evidence="9">
    <location>
        <begin position="649"/>
        <end position="673"/>
    </location>
</feature>
<accession>A0A2N9HGV9</accession>
<feature type="domain" description="PGG" evidence="10">
    <location>
        <begin position="529"/>
        <end position="641"/>
    </location>
</feature>
<evidence type="ECO:0000313" key="11">
    <source>
        <dbReference type="EMBL" id="SPD10910.1"/>
    </source>
</evidence>
<dbReference type="GO" id="GO:0005886">
    <property type="term" value="C:plasma membrane"/>
    <property type="evidence" value="ECO:0007669"/>
    <property type="project" value="TreeGrafter"/>
</dbReference>
<dbReference type="Pfam" id="PF12796">
    <property type="entry name" value="Ank_2"/>
    <property type="match status" value="3"/>
</dbReference>
<keyword evidence="4 9" id="KW-1133">Transmembrane helix</keyword>
<dbReference type="SMART" id="SM00248">
    <property type="entry name" value="ANK"/>
    <property type="match status" value="9"/>
</dbReference>
<feature type="transmembrane region" description="Helical" evidence="9">
    <location>
        <begin position="679"/>
        <end position="697"/>
    </location>
</feature>
<feature type="region of interest" description="Disordered" evidence="8">
    <location>
        <begin position="485"/>
        <end position="528"/>
    </location>
</feature>
<sequence length="699" mass="77262">MEDSSSSASTAAVAAQTHRQVLLAQAIDAKMEEMKLAQQVTFDSVTIDDSRTAPKMHPELYMAAKRGNTDFIKKKAEEDMERHSLAFQESPKSNTILHIAASSGHDQLVEAILERHRELALSKNYAGDLALHVATSAGHLPIVKKLASAELLQVKNNEGNTPLHLALINKYKEVVDRNLVLKNKYREIADFLVETEPEVSYYLNAEHKSPLYMAAEAGDAVLVQLMIEKASRSEPFEESKSIVHAAITGKNMDVLESVLSKHPNLIKERDNEGMSPLSYAASIGYLDGVDYLLEKSTDCNYESDKNGFFPIHTASSKGHIKVIQKFLHQCPDSIELLNDQGQNILHVAAMSGKAKVVSKMLKMPKMPELEMLINEKDRDGNTPFHLASKGSHPKAVSILTWDKRVDLNLLNKEGETALDIAGNYSGEISSFREGDLPTEEFKPDMDLGTPQLIPILLVQGTWRGKPQTLLLTWLALRYAIAPHAPRRSTTCRENPPSSKPGERSSTNNYKDTIRENSQSSKLRDAPSTDKYKDRLNTLLLVATLVTTLTFAAGFTVPGGNNDSEPHNGMATFLLPHMFHIFIISNTIAMYSSLTVVVVLIWAQAAQLGDLDLVNASLKLTVPILDLALTMVSLAFMAGSCLIVRDLNCLAYLVLIIGSLFLLIVTILITPLYLPSSLTHPIFLYIGYCPFCLLIKVYQE</sequence>
<dbReference type="Gene3D" id="1.25.40.20">
    <property type="entry name" value="Ankyrin repeat-containing domain"/>
    <property type="match status" value="2"/>
</dbReference>